<dbReference type="EMBL" id="UOFT01000048">
    <property type="protein sequence ID" value="VAW95677.1"/>
    <property type="molecule type" value="Genomic_DNA"/>
</dbReference>
<dbReference type="InterPro" id="IPR010031">
    <property type="entry name" value="FAD_lactone_oxidase-like"/>
</dbReference>
<dbReference type="InterPro" id="IPR016166">
    <property type="entry name" value="FAD-bd_PCMH"/>
</dbReference>
<evidence type="ECO:0000313" key="2">
    <source>
        <dbReference type="EMBL" id="VAW95677.1"/>
    </source>
</evidence>
<dbReference type="AlphaFoldDB" id="A0A3B1A7S7"/>
<proteinExistence type="predicted"/>
<dbReference type="Pfam" id="PF01565">
    <property type="entry name" value="FAD_binding_4"/>
    <property type="match status" value="1"/>
</dbReference>
<dbReference type="GO" id="GO:0071949">
    <property type="term" value="F:FAD binding"/>
    <property type="evidence" value="ECO:0007669"/>
    <property type="project" value="InterPro"/>
</dbReference>
<protein>
    <submittedName>
        <fullName evidence="2">Oxidoreductase</fullName>
    </submittedName>
</protein>
<organism evidence="2">
    <name type="scientific">hydrothermal vent metagenome</name>
    <dbReference type="NCBI Taxonomy" id="652676"/>
    <lineage>
        <taxon>unclassified sequences</taxon>
        <taxon>metagenomes</taxon>
        <taxon>ecological metagenomes</taxon>
    </lineage>
</organism>
<dbReference type="GO" id="GO:0016899">
    <property type="term" value="F:oxidoreductase activity, acting on the CH-OH group of donors, oxygen as acceptor"/>
    <property type="evidence" value="ECO:0007669"/>
    <property type="project" value="InterPro"/>
</dbReference>
<sequence>MVSRNDSNSPTRFDFPSWGNYPKHQPKNAISYPWSNSKIDFDDAPYLAYGMGRSYGDSCLNKNGVIINSSQINHILEFDGDNGVVRCEAGVTFDDLLSVIVPQGWFLPVTPGTRYVTVAGALANDVHGKNHHAVGSFGNHVTAFELQRSNMQTLLCTSENENKQFFNATIGGLGLTGFVTWVEFRLKRIVNSYVTTSIKPFSSIDDFFELDEQYLDRHEYSVAWIDTTSRLSNLGRGLYFSGDHAKEHPVAYTNEHKSQRSLNLPVNFPRFTLNAFTVKAFNMLYFNTHKNTIGQTLAHYAPFFYPLDNIKNWNRMYGKRGFFQHQCVVPIYNGKEVIAEILKRVSDKGMASFLSVLKRFGNIPSVGMMSFPREGYTLALDFPNKGKRTLALLNDLDALVRSVNGAIYPAKDARMSADTFATSFPNLDNFKNYIDPAFSSSFWRRVTQQQEL</sequence>
<name>A0A3B1A7S7_9ZZZZ</name>
<dbReference type="PROSITE" id="PS51387">
    <property type="entry name" value="FAD_PCMH"/>
    <property type="match status" value="1"/>
</dbReference>
<dbReference type="InterPro" id="IPR006094">
    <property type="entry name" value="Oxid_FAD_bind_N"/>
</dbReference>
<dbReference type="InterPro" id="IPR036318">
    <property type="entry name" value="FAD-bd_PCMH-like_sf"/>
</dbReference>
<dbReference type="PANTHER" id="PTHR43762:SF1">
    <property type="entry name" value="D-ARABINONO-1,4-LACTONE OXIDASE"/>
    <property type="match status" value="1"/>
</dbReference>
<dbReference type="Gene3D" id="3.30.465.10">
    <property type="match status" value="1"/>
</dbReference>
<gene>
    <name evidence="2" type="ORF">MNBD_GAMMA23-1157</name>
</gene>
<dbReference type="InterPro" id="IPR016169">
    <property type="entry name" value="FAD-bd_PCMH_sub2"/>
</dbReference>
<dbReference type="PANTHER" id="PTHR43762">
    <property type="entry name" value="L-GULONOLACTONE OXIDASE"/>
    <property type="match status" value="1"/>
</dbReference>
<reference evidence="2" key="1">
    <citation type="submission" date="2018-06" db="EMBL/GenBank/DDBJ databases">
        <authorList>
            <person name="Zhirakovskaya E."/>
        </authorList>
    </citation>
    <scope>NUCLEOTIDE SEQUENCE</scope>
</reference>
<dbReference type="SUPFAM" id="SSF56176">
    <property type="entry name" value="FAD-binding/transporter-associated domain-like"/>
    <property type="match status" value="1"/>
</dbReference>
<evidence type="ECO:0000259" key="1">
    <source>
        <dbReference type="PROSITE" id="PS51387"/>
    </source>
</evidence>
<feature type="domain" description="FAD-binding PCMH-type" evidence="1">
    <location>
        <begin position="22"/>
        <end position="189"/>
    </location>
</feature>
<accession>A0A3B1A7S7</accession>